<dbReference type="Gene3D" id="3.50.50.60">
    <property type="entry name" value="FAD/NAD(P)-binding domain"/>
    <property type="match status" value="1"/>
</dbReference>
<dbReference type="Gene3D" id="2.60.40.1210">
    <property type="entry name" value="Cellobiose dehydrogenase, cytochrome domain"/>
    <property type="match status" value="1"/>
</dbReference>
<evidence type="ECO:0000256" key="1">
    <source>
        <dbReference type="ARBA" id="ARBA00010790"/>
    </source>
</evidence>
<dbReference type="SUPFAM" id="SSF54373">
    <property type="entry name" value="FAD-linked reductases, C-terminal domain"/>
    <property type="match status" value="1"/>
</dbReference>
<feature type="chain" id="PRO_5042948762" description="Glucose-methanol-choline oxidoreductase N-terminal domain-containing protein" evidence="3">
    <location>
        <begin position="22"/>
        <end position="766"/>
    </location>
</feature>
<dbReference type="GO" id="GO:0050660">
    <property type="term" value="F:flavin adenine dinucleotide binding"/>
    <property type="evidence" value="ECO:0007669"/>
    <property type="project" value="InterPro"/>
</dbReference>
<dbReference type="Pfam" id="PF16010">
    <property type="entry name" value="CDH-cyt"/>
    <property type="match status" value="1"/>
</dbReference>
<evidence type="ECO:0000256" key="2">
    <source>
        <dbReference type="RuleBase" id="RU003968"/>
    </source>
</evidence>
<evidence type="ECO:0000259" key="4">
    <source>
        <dbReference type="PROSITE" id="PS00623"/>
    </source>
</evidence>
<proteinExistence type="inferred from homology"/>
<dbReference type="CDD" id="cd09630">
    <property type="entry name" value="CDH_like_cytochrome"/>
    <property type="match status" value="1"/>
</dbReference>
<keyword evidence="3" id="KW-0732">Signal</keyword>
<dbReference type="Pfam" id="PF05199">
    <property type="entry name" value="GMC_oxred_C"/>
    <property type="match status" value="1"/>
</dbReference>
<dbReference type="EMBL" id="JAKJXP020000132">
    <property type="protein sequence ID" value="KAK7743689.1"/>
    <property type="molecule type" value="Genomic_DNA"/>
</dbReference>
<dbReference type="Pfam" id="PF00732">
    <property type="entry name" value="GMC_oxred_N"/>
    <property type="match status" value="1"/>
</dbReference>
<sequence length="766" mass="80867">MEGSVFVSAAIGALALAGAGAAQTAEYTDPNTGITFQQIVKNEGAYTFGLALPETFGTDFIGQITGTGSEGWVGVSFGGPMVHSLLLVAYPNGENVTASLRQATEYVSPPLFEGDAVLKPIPAGTFANSNGFSYTFLCQNCVVDGLTFDGSDPDPVLAWVMSTNSVDDPSRPSSILSYHDNFGRFSADNEAAASAKFSDWAAMAVDAPTVPSPPGGGNGTFPEAPVRNVTYDYIVAGAGAAGIVAAERIAESGASVLLLERGKASLFASGGDVTMPWNDTVTIFDVPALRTFIPQTPGSNAFCADTAAQAGCILGGGTAVNGMIFIRPPQRDFDDFPEGWHWDDVADAAERLYERNPVTLYPSADGEYYDGTIYDIASKSFESNGWTSINAIENPDEKHMMFSRSPCGVVNGLRGGPVRTYLPLAQALDNFKLELNTKVIRAVRTNSTITGVEVEVNGARETININPGGKVIMAAGAMSTPRILFNSGIGPSQQVENVASGNTLVRLPEKSAWIDLPVGKRIQDHPLWGMTWNITGDAAELPIVSEATLNNPPADMVDDFARGIGILPQNDVRMELWTDITPVADGITRYVQVEFRSFVTGLLKMVMFLTKGATSRGELGIAADGTTMYVQSPLMRTDGDKEAADTFVEMMLAYARKPGAAFVWPGGANATAGDVLQGMKSGLHVVASAPIGTDDGREGGNAVVDLDTRVYGTDNLFVVDASINPSVPTGNTMAITMLVAEKAAEKILAFGLTNVSQAMKKMSDGH</sequence>
<dbReference type="GO" id="GO:0016614">
    <property type="term" value="F:oxidoreductase activity, acting on CH-OH group of donors"/>
    <property type="evidence" value="ECO:0007669"/>
    <property type="project" value="InterPro"/>
</dbReference>
<comment type="caution">
    <text evidence="6">The sequence shown here is derived from an EMBL/GenBank/DDBJ whole genome shotgun (WGS) entry which is preliminary data.</text>
</comment>
<accession>A0AAN9YI12</accession>
<evidence type="ECO:0000256" key="3">
    <source>
        <dbReference type="SAM" id="SignalP"/>
    </source>
</evidence>
<dbReference type="InterPro" id="IPR053208">
    <property type="entry name" value="GMC_Oxidoreductase_CD"/>
</dbReference>
<feature type="domain" description="Glucose-methanol-choline oxidoreductase N-terminal" evidence="5">
    <location>
        <begin position="476"/>
        <end position="490"/>
    </location>
</feature>
<reference evidence="6 7" key="1">
    <citation type="submission" date="2024-02" db="EMBL/GenBank/DDBJ databases">
        <title>De novo assembly and annotation of 12 fungi associated with fruit tree decline syndrome in Ontario, Canada.</title>
        <authorList>
            <person name="Sulman M."/>
            <person name="Ellouze W."/>
            <person name="Ilyukhin E."/>
        </authorList>
    </citation>
    <scope>NUCLEOTIDE SEQUENCE [LARGE SCALE GENOMIC DNA]</scope>
    <source>
        <strain evidence="6 7">M11/M66-122</strain>
    </source>
</reference>
<feature type="domain" description="Glucose-methanol-choline oxidoreductase N-terminal" evidence="4">
    <location>
        <begin position="311"/>
        <end position="334"/>
    </location>
</feature>
<evidence type="ECO:0000259" key="5">
    <source>
        <dbReference type="PROSITE" id="PS00624"/>
    </source>
</evidence>
<name>A0AAN9YI12_9PEZI</name>
<dbReference type="PANTHER" id="PTHR47190:SF4">
    <property type="entry name" value="DEHYDROGENASE, PUTATIVE-RELATED"/>
    <property type="match status" value="1"/>
</dbReference>
<protein>
    <recommendedName>
        <fullName evidence="4 5">Glucose-methanol-choline oxidoreductase N-terminal domain-containing protein</fullName>
    </recommendedName>
</protein>
<dbReference type="InterPro" id="IPR036188">
    <property type="entry name" value="FAD/NAD-bd_sf"/>
</dbReference>
<keyword evidence="7" id="KW-1185">Reference proteome</keyword>
<feature type="signal peptide" evidence="3">
    <location>
        <begin position="1"/>
        <end position="21"/>
    </location>
</feature>
<gene>
    <name evidence="6" type="ORF">SLS62_010521</name>
</gene>
<evidence type="ECO:0000313" key="7">
    <source>
        <dbReference type="Proteomes" id="UP001320420"/>
    </source>
</evidence>
<dbReference type="InterPro" id="IPR000172">
    <property type="entry name" value="GMC_OxRdtase_N"/>
</dbReference>
<dbReference type="AlphaFoldDB" id="A0AAN9YI12"/>
<dbReference type="Proteomes" id="UP001320420">
    <property type="component" value="Unassembled WGS sequence"/>
</dbReference>
<dbReference type="PANTHER" id="PTHR47190">
    <property type="entry name" value="DEHYDROGENASE, PUTATIVE-RELATED"/>
    <property type="match status" value="1"/>
</dbReference>
<keyword evidence="2" id="KW-0285">Flavoprotein</keyword>
<dbReference type="InterPro" id="IPR007867">
    <property type="entry name" value="GMC_OxRtase_C"/>
</dbReference>
<organism evidence="6 7">
    <name type="scientific">Diatrype stigma</name>
    <dbReference type="NCBI Taxonomy" id="117547"/>
    <lineage>
        <taxon>Eukaryota</taxon>
        <taxon>Fungi</taxon>
        <taxon>Dikarya</taxon>
        <taxon>Ascomycota</taxon>
        <taxon>Pezizomycotina</taxon>
        <taxon>Sordariomycetes</taxon>
        <taxon>Xylariomycetidae</taxon>
        <taxon>Xylariales</taxon>
        <taxon>Diatrypaceae</taxon>
        <taxon>Diatrype</taxon>
    </lineage>
</organism>
<keyword evidence="2" id="KW-0274">FAD</keyword>
<dbReference type="PROSITE" id="PS00623">
    <property type="entry name" value="GMC_OXRED_1"/>
    <property type="match status" value="1"/>
</dbReference>
<dbReference type="Gene3D" id="3.30.410.10">
    <property type="entry name" value="Cholesterol Oxidase, domain 2"/>
    <property type="match status" value="1"/>
</dbReference>
<comment type="similarity">
    <text evidence="1 2">Belongs to the GMC oxidoreductase family.</text>
</comment>
<evidence type="ECO:0000313" key="6">
    <source>
        <dbReference type="EMBL" id="KAK7743689.1"/>
    </source>
</evidence>
<dbReference type="SUPFAM" id="SSF51905">
    <property type="entry name" value="FAD/NAD(P)-binding domain"/>
    <property type="match status" value="1"/>
</dbReference>
<dbReference type="InterPro" id="IPR015920">
    <property type="entry name" value="Cellobiose_DH-like_cyt"/>
</dbReference>
<dbReference type="SUPFAM" id="SSF49344">
    <property type="entry name" value="CBD9-like"/>
    <property type="match status" value="1"/>
</dbReference>
<dbReference type="PROSITE" id="PS00624">
    <property type="entry name" value="GMC_OXRED_2"/>
    <property type="match status" value="1"/>
</dbReference>